<dbReference type="OMA" id="HYALELE"/>
<protein>
    <recommendedName>
        <fullName evidence="1">Tubulin-folding cofactor D ARM repeats domain-containing protein</fullName>
    </recommendedName>
</protein>
<dbReference type="GO" id="GO:0034333">
    <property type="term" value="P:adherens junction assembly"/>
    <property type="evidence" value="ECO:0007669"/>
    <property type="project" value="TreeGrafter"/>
</dbReference>
<dbReference type="STRING" id="42156.A0A3P6TZT3"/>
<dbReference type="GO" id="GO:0005096">
    <property type="term" value="F:GTPase activator activity"/>
    <property type="evidence" value="ECO:0007669"/>
    <property type="project" value="InterPro"/>
</dbReference>
<dbReference type="SUPFAM" id="SSF48371">
    <property type="entry name" value="ARM repeat"/>
    <property type="match status" value="2"/>
</dbReference>
<evidence type="ECO:0000313" key="3">
    <source>
        <dbReference type="Proteomes" id="UP000277928"/>
    </source>
</evidence>
<feature type="domain" description="Tubulin-folding cofactor D ARM repeats" evidence="1">
    <location>
        <begin position="291"/>
        <end position="528"/>
    </location>
</feature>
<evidence type="ECO:0000313" key="2">
    <source>
        <dbReference type="EMBL" id="VDK71394.1"/>
    </source>
</evidence>
<dbReference type="Pfam" id="PF25767">
    <property type="entry name" value="ARM_TBCD_2nd"/>
    <property type="match status" value="1"/>
</dbReference>
<sequence length="762" mass="86611">MQEKVLLNVVPGSPLVDSLMQDGASDSRKTFDVYRQEVFAIIDVIPSFANSQRDRENHFERFRYLLDLYQEQPSLLDPFMELMMNKLLACVKLLENGQTKFDDVSNVAFLLLSHLSKVRGYKVFLSLLPHEMKYMEKVLFSLERYAGSTLDMDSRYILLLWMVILCKNPFDLSKVETKNCCNILERIVAIALPYLYLNTDRCQHSAALLLSLVVSREDARKKYLKKLVDSCVLAIENCEGKWSINSELVGSLRLLAAIFKKGEREDLLTVAGKVLNALQQLGNLEDSDLIVKKLMVKIVQRLGMVFLKPKIAKWRYDNGNRNLDFKNGGFAKCREFNALEYESFEDDEAYEIPYTELEVVLNTILEAMRSRDTDIRWAGAKGIGRIVSRLPRHLANDVLCNIIKFNFNLHSGNAAWHGGCLAVAELAKRGFLPLERLPDVVKILLNALVFEEPQGHHALGASVRDAACYICWSLARAFRPVDLKEYIEQIATCLVCVALFDREVNVRRAASAAFQEIVGRQGSFPNGIDILTKIDYFAVGQRCKSYLDISCQVAKYSMYTQAIIEHLTSFKIIHWDEEIRLLSSEALHRLCALDPCFTSVQVLKKLLLLVSSESPIMQQGGVLALASTLSSLKRCGTLFDKEFYENVAQIPSMVYPVCKKKTRSLGSTLMRRAMNIFIKSLSSVIPKEIIKIEDWLCCLELNFCDENGDIRKGACQAGAAFFKLYIDSMGAEFLTFRIRQIYLPQQIWKYLLLVVNSSLATY</sequence>
<dbReference type="GO" id="GO:0007023">
    <property type="term" value="P:post-chaperonin tubulin folding pathway"/>
    <property type="evidence" value="ECO:0007669"/>
    <property type="project" value="InterPro"/>
</dbReference>
<dbReference type="GO" id="GO:0000226">
    <property type="term" value="P:microtubule cytoskeleton organization"/>
    <property type="evidence" value="ECO:0007669"/>
    <property type="project" value="TreeGrafter"/>
</dbReference>
<keyword evidence="3" id="KW-1185">Reference proteome</keyword>
<name>A0A3P6TZT3_LITSI</name>
<reference evidence="2 3" key="1">
    <citation type="submission" date="2018-08" db="EMBL/GenBank/DDBJ databases">
        <authorList>
            <person name="Laetsch R D."/>
            <person name="Stevens L."/>
            <person name="Kumar S."/>
            <person name="Blaxter L. M."/>
        </authorList>
    </citation>
    <scope>NUCLEOTIDE SEQUENCE [LARGE SCALE GENOMIC DNA]</scope>
</reference>
<dbReference type="PANTHER" id="PTHR12658:SF0">
    <property type="entry name" value="TUBULIN-SPECIFIC CHAPERONE D"/>
    <property type="match status" value="1"/>
</dbReference>
<dbReference type="GO" id="GO:0007021">
    <property type="term" value="P:tubulin complex assembly"/>
    <property type="evidence" value="ECO:0007669"/>
    <property type="project" value="InterPro"/>
</dbReference>
<proteinExistence type="predicted"/>
<dbReference type="GO" id="GO:0016328">
    <property type="term" value="C:lateral plasma membrane"/>
    <property type="evidence" value="ECO:0007669"/>
    <property type="project" value="TreeGrafter"/>
</dbReference>
<dbReference type="AlphaFoldDB" id="A0A3P6TZT3"/>
<gene>
    <name evidence="2" type="ORF">NLS_LOCUS1421</name>
</gene>
<dbReference type="InterPro" id="IPR011989">
    <property type="entry name" value="ARM-like"/>
</dbReference>
<dbReference type="InterPro" id="IPR016024">
    <property type="entry name" value="ARM-type_fold"/>
</dbReference>
<dbReference type="InterPro" id="IPR033162">
    <property type="entry name" value="TBCD"/>
</dbReference>
<dbReference type="Gene3D" id="1.25.10.10">
    <property type="entry name" value="Leucine-rich Repeat Variant"/>
    <property type="match status" value="1"/>
</dbReference>
<dbReference type="GO" id="GO:0048487">
    <property type="term" value="F:beta-tubulin binding"/>
    <property type="evidence" value="ECO:0007669"/>
    <property type="project" value="InterPro"/>
</dbReference>
<accession>A0A3P6TZT3</accession>
<dbReference type="PANTHER" id="PTHR12658">
    <property type="entry name" value="BETA-TUBULIN COFACTOR D"/>
    <property type="match status" value="1"/>
</dbReference>
<dbReference type="Proteomes" id="UP000277928">
    <property type="component" value="Unassembled WGS sequence"/>
</dbReference>
<dbReference type="EMBL" id="UYRX01000049">
    <property type="protein sequence ID" value="VDK71394.1"/>
    <property type="molecule type" value="Genomic_DNA"/>
</dbReference>
<organism evidence="2 3">
    <name type="scientific">Litomosoides sigmodontis</name>
    <name type="common">Filarial nematode worm</name>
    <dbReference type="NCBI Taxonomy" id="42156"/>
    <lineage>
        <taxon>Eukaryota</taxon>
        <taxon>Metazoa</taxon>
        <taxon>Ecdysozoa</taxon>
        <taxon>Nematoda</taxon>
        <taxon>Chromadorea</taxon>
        <taxon>Rhabditida</taxon>
        <taxon>Spirurina</taxon>
        <taxon>Spiruromorpha</taxon>
        <taxon>Filarioidea</taxon>
        <taxon>Onchocercidae</taxon>
        <taxon>Litomosoides</taxon>
    </lineage>
</organism>
<dbReference type="Pfam" id="PF23579">
    <property type="entry name" value="ARM_TBCD"/>
    <property type="match status" value="1"/>
</dbReference>
<dbReference type="InterPro" id="IPR058033">
    <property type="entry name" value="ARM_TBCD_2nd"/>
</dbReference>
<evidence type="ECO:0000259" key="1">
    <source>
        <dbReference type="Pfam" id="PF25767"/>
    </source>
</evidence>
<dbReference type="OrthoDB" id="1898821at2759"/>
<dbReference type="GO" id="GO:0070830">
    <property type="term" value="P:bicellular tight junction assembly"/>
    <property type="evidence" value="ECO:0007669"/>
    <property type="project" value="TreeGrafter"/>
</dbReference>